<evidence type="ECO:0000313" key="2">
    <source>
        <dbReference type="EMBL" id="KAF4083623.1"/>
    </source>
</evidence>
<dbReference type="EMBL" id="JAAGNN010000011">
    <property type="protein sequence ID" value="KAF4083623.1"/>
    <property type="molecule type" value="Genomic_DNA"/>
</dbReference>
<dbReference type="AlphaFoldDB" id="A0A7J6AL77"/>
<protein>
    <submittedName>
        <fullName evidence="2">Uncharacterized protein</fullName>
    </submittedName>
</protein>
<accession>A0A7J6AL77</accession>
<feature type="transmembrane region" description="Helical" evidence="1">
    <location>
        <begin position="32"/>
        <end position="56"/>
    </location>
</feature>
<keyword evidence="1" id="KW-0472">Membrane</keyword>
<dbReference type="Proteomes" id="UP000593565">
    <property type="component" value="Unassembled WGS sequence"/>
</dbReference>
<name>A0A7J6AL77_AMEME</name>
<comment type="caution">
    <text evidence="2">The sequence shown here is derived from an EMBL/GenBank/DDBJ whole genome shotgun (WGS) entry which is preliminary data.</text>
</comment>
<evidence type="ECO:0000256" key="1">
    <source>
        <dbReference type="SAM" id="Phobius"/>
    </source>
</evidence>
<organism evidence="2 3">
    <name type="scientific">Ameiurus melas</name>
    <name type="common">Black bullhead</name>
    <name type="synonym">Silurus melas</name>
    <dbReference type="NCBI Taxonomy" id="219545"/>
    <lineage>
        <taxon>Eukaryota</taxon>
        <taxon>Metazoa</taxon>
        <taxon>Chordata</taxon>
        <taxon>Craniata</taxon>
        <taxon>Vertebrata</taxon>
        <taxon>Euteleostomi</taxon>
        <taxon>Actinopterygii</taxon>
        <taxon>Neopterygii</taxon>
        <taxon>Teleostei</taxon>
        <taxon>Ostariophysi</taxon>
        <taxon>Siluriformes</taxon>
        <taxon>Ictaluridae</taxon>
        <taxon>Ameiurus</taxon>
    </lineage>
</organism>
<evidence type="ECO:0000313" key="3">
    <source>
        <dbReference type="Proteomes" id="UP000593565"/>
    </source>
</evidence>
<keyword evidence="1" id="KW-0812">Transmembrane</keyword>
<keyword evidence="1" id="KW-1133">Transmembrane helix</keyword>
<sequence length="118" mass="13703">MQILWCVPVYYSGLSLFHLVGIMTRTAKHTRLWLMDFVPGFLCIFFHVLHLLVYMLHFHICCKLLFLPTKIQPCVIEGGNSTFCMPVPIRDNANRTLVLISVKTFFMSFVGPFRHVLL</sequence>
<keyword evidence="3" id="KW-1185">Reference proteome</keyword>
<proteinExistence type="predicted"/>
<reference evidence="2 3" key="1">
    <citation type="submission" date="2020-02" db="EMBL/GenBank/DDBJ databases">
        <title>A chromosome-scale genome assembly of the black bullhead catfish (Ameiurus melas).</title>
        <authorList>
            <person name="Wen M."/>
            <person name="Zham M."/>
            <person name="Cabau C."/>
            <person name="Klopp C."/>
            <person name="Donnadieu C."/>
            <person name="Roques C."/>
            <person name="Bouchez O."/>
            <person name="Lampietro C."/>
            <person name="Jouanno E."/>
            <person name="Herpin A."/>
            <person name="Louis A."/>
            <person name="Berthelot C."/>
            <person name="Parey E."/>
            <person name="Roest-Crollius H."/>
            <person name="Braasch I."/>
            <person name="Postlethwait J."/>
            <person name="Robinson-Rechavi M."/>
            <person name="Echchiki A."/>
            <person name="Begum T."/>
            <person name="Montfort J."/>
            <person name="Schartl M."/>
            <person name="Bobe J."/>
            <person name="Guiguen Y."/>
        </authorList>
    </citation>
    <scope>NUCLEOTIDE SEQUENCE [LARGE SCALE GENOMIC DNA]</scope>
    <source>
        <strain evidence="2">M_S1</strain>
        <tissue evidence="2">Blood</tissue>
    </source>
</reference>
<gene>
    <name evidence="2" type="ORF">AMELA_G00143930</name>
</gene>